<dbReference type="AlphaFoldDB" id="A0A2T3YZ40"/>
<proteinExistence type="predicted"/>
<accession>A0A2T3YZ40</accession>
<protein>
    <submittedName>
        <fullName evidence="2">Uncharacterized protein</fullName>
    </submittedName>
</protein>
<keyword evidence="3" id="KW-1185">Reference proteome</keyword>
<evidence type="ECO:0000313" key="3">
    <source>
        <dbReference type="Proteomes" id="UP000240493"/>
    </source>
</evidence>
<feature type="region of interest" description="Disordered" evidence="1">
    <location>
        <begin position="1"/>
        <end position="63"/>
    </location>
</feature>
<name>A0A2T3YZ40_TRIA4</name>
<feature type="compositionally biased region" description="Basic and acidic residues" evidence="1">
    <location>
        <begin position="229"/>
        <end position="249"/>
    </location>
</feature>
<dbReference type="OrthoDB" id="10607551at2759"/>
<organism evidence="2 3">
    <name type="scientific">Trichoderma asperellum (strain ATCC 204424 / CBS 433.97 / NBRC 101777)</name>
    <dbReference type="NCBI Taxonomy" id="1042311"/>
    <lineage>
        <taxon>Eukaryota</taxon>
        <taxon>Fungi</taxon>
        <taxon>Dikarya</taxon>
        <taxon>Ascomycota</taxon>
        <taxon>Pezizomycotina</taxon>
        <taxon>Sordariomycetes</taxon>
        <taxon>Hypocreomycetidae</taxon>
        <taxon>Hypocreales</taxon>
        <taxon>Hypocreaceae</taxon>
        <taxon>Trichoderma</taxon>
    </lineage>
</organism>
<dbReference type="Proteomes" id="UP000240493">
    <property type="component" value="Unassembled WGS sequence"/>
</dbReference>
<sequence length="249" mass="27423">MASNAMRQTPARLVTPSREVKGRLRSPGLSRACDPEKNSRSAGPPSATRLKPGGGRHSVGREPSAPCFQRVRACKLIHLDSIRMPSHGKEARLKKPLHNVIASPHLPKIFFSPNRGDSTTNYYCMVRSNAPLNADWHVRLPITLASRRFEARPCATASRLPLYGAAQARTCTICMQERDTPGAPLDWNLGSGPQVLQYISQIVQDTAILVSSSNIKDLQVLHGHTPTATRKDQAPIRYKDEHGREKATV</sequence>
<gene>
    <name evidence="2" type="ORF">M441DRAFT_50232</name>
</gene>
<reference evidence="2 3" key="1">
    <citation type="submission" date="2016-07" db="EMBL/GenBank/DDBJ databases">
        <title>Multiple horizontal gene transfer events from other fungi enriched the ability of initially mycotrophic Trichoderma (Ascomycota) to feed on dead plant biomass.</title>
        <authorList>
            <consortium name="DOE Joint Genome Institute"/>
            <person name="Aerts A."/>
            <person name="Atanasova L."/>
            <person name="Chenthamara K."/>
            <person name="Zhang J."/>
            <person name="Grujic M."/>
            <person name="Henrissat B."/>
            <person name="Kuo A."/>
            <person name="Salamov A."/>
            <person name="Lipzen A."/>
            <person name="Labutti K."/>
            <person name="Barry K."/>
            <person name="Miao Y."/>
            <person name="Rahimi M.J."/>
            <person name="Shen Q."/>
            <person name="Grigoriev I.V."/>
            <person name="Kubicek C.P."/>
            <person name="Druzhinina I.S."/>
        </authorList>
    </citation>
    <scope>NUCLEOTIDE SEQUENCE [LARGE SCALE GENOMIC DNA]</scope>
    <source>
        <strain evidence="2 3">CBS 433.97</strain>
    </source>
</reference>
<evidence type="ECO:0000313" key="2">
    <source>
        <dbReference type="EMBL" id="PTB37815.1"/>
    </source>
</evidence>
<dbReference type="EMBL" id="KZ679267">
    <property type="protein sequence ID" value="PTB37815.1"/>
    <property type="molecule type" value="Genomic_DNA"/>
</dbReference>
<feature type="region of interest" description="Disordered" evidence="1">
    <location>
        <begin position="221"/>
        <end position="249"/>
    </location>
</feature>
<evidence type="ECO:0000256" key="1">
    <source>
        <dbReference type="SAM" id="MobiDB-lite"/>
    </source>
</evidence>